<dbReference type="GO" id="GO:0046872">
    <property type="term" value="F:metal ion binding"/>
    <property type="evidence" value="ECO:0007669"/>
    <property type="project" value="UniProtKB-KW"/>
</dbReference>
<keyword evidence="7" id="KW-1185">Reference proteome</keyword>
<evidence type="ECO:0000256" key="5">
    <source>
        <dbReference type="RuleBase" id="RU003512"/>
    </source>
</evidence>
<accession>A0A1M5TI00</accession>
<organism evidence="6 7">
    <name type="scientific">Anaerosphaera aminiphila DSM 21120</name>
    <dbReference type="NCBI Taxonomy" id="1120995"/>
    <lineage>
        <taxon>Bacteria</taxon>
        <taxon>Bacillati</taxon>
        <taxon>Bacillota</taxon>
        <taxon>Tissierellia</taxon>
        <taxon>Tissierellales</taxon>
        <taxon>Peptoniphilaceae</taxon>
        <taxon>Anaerosphaera</taxon>
    </lineage>
</organism>
<dbReference type="AlphaFoldDB" id="A0A1M5TI00"/>
<keyword evidence="4" id="KW-0732">Signal</keyword>
<dbReference type="GO" id="GO:0007155">
    <property type="term" value="P:cell adhesion"/>
    <property type="evidence" value="ECO:0007669"/>
    <property type="project" value="InterPro"/>
</dbReference>
<keyword evidence="3" id="KW-0479">Metal-binding</keyword>
<dbReference type="PANTHER" id="PTHR42953:SF1">
    <property type="entry name" value="METAL-BINDING PROTEIN HI_0362-RELATED"/>
    <property type="match status" value="1"/>
</dbReference>
<dbReference type="InterPro" id="IPR006127">
    <property type="entry name" value="ZnuA-like"/>
</dbReference>
<dbReference type="GO" id="GO:0030313">
    <property type="term" value="C:cell envelope"/>
    <property type="evidence" value="ECO:0007669"/>
    <property type="project" value="UniProtKB-SubCell"/>
</dbReference>
<evidence type="ECO:0000256" key="3">
    <source>
        <dbReference type="ARBA" id="ARBA00022723"/>
    </source>
</evidence>
<dbReference type="InterPro" id="IPR050492">
    <property type="entry name" value="Bact_metal-bind_prot9"/>
</dbReference>
<dbReference type="EMBL" id="FQXI01000011">
    <property type="protein sequence ID" value="SHH50308.1"/>
    <property type="molecule type" value="Genomic_DNA"/>
</dbReference>
<dbReference type="SUPFAM" id="SSF53807">
    <property type="entry name" value="Helical backbone' metal receptor"/>
    <property type="match status" value="1"/>
</dbReference>
<dbReference type="PRINTS" id="PR00690">
    <property type="entry name" value="ADHESNFAMILY"/>
</dbReference>
<dbReference type="OrthoDB" id="9810636at2"/>
<keyword evidence="2 5" id="KW-0813">Transport</keyword>
<dbReference type="RefSeq" id="WP_073185069.1">
    <property type="nucleotide sequence ID" value="NZ_FQXI01000011.1"/>
</dbReference>
<dbReference type="InterPro" id="IPR006128">
    <property type="entry name" value="Lipoprotein_PsaA-like"/>
</dbReference>
<dbReference type="PRINTS" id="PR00691">
    <property type="entry name" value="ADHESINB"/>
</dbReference>
<evidence type="ECO:0000256" key="2">
    <source>
        <dbReference type="ARBA" id="ARBA00022448"/>
    </source>
</evidence>
<dbReference type="PROSITE" id="PS51257">
    <property type="entry name" value="PROKAR_LIPOPROTEIN"/>
    <property type="match status" value="1"/>
</dbReference>
<evidence type="ECO:0000313" key="6">
    <source>
        <dbReference type="EMBL" id="SHH50308.1"/>
    </source>
</evidence>
<evidence type="ECO:0000256" key="1">
    <source>
        <dbReference type="ARBA" id="ARBA00004196"/>
    </source>
</evidence>
<reference evidence="6 7" key="1">
    <citation type="submission" date="2016-11" db="EMBL/GenBank/DDBJ databases">
        <authorList>
            <person name="Jaros S."/>
            <person name="Januszkiewicz K."/>
            <person name="Wedrychowicz H."/>
        </authorList>
    </citation>
    <scope>NUCLEOTIDE SEQUENCE [LARGE SCALE GENOMIC DNA]</scope>
    <source>
        <strain evidence="6 7">DSM 21120</strain>
    </source>
</reference>
<dbReference type="PANTHER" id="PTHR42953">
    <property type="entry name" value="HIGH-AFFINITY ZINC UPTAKE SYSTEM PROTEIN ZNUA-RELATED"/>
    <property type="match status" value="1"/>
</dbReference>
<comment type="subcellular location">
    <subcellularLocation>
        <location evidence="1">Cell envelope</location>
    </subcellularLocation>
</comment>
<proteinExistence type="inferred from homology"/>
<dbReference type="STRING" id="1120995.SAMN02745245_01475"/>
<name>A0A1M5TI00_9FIRM</name>
<comment type="similarity">
    <text evidence="5">Belongs to the bacterial solute-binding protein 9 family.</text>
</comment>
<gene>
    <name evidence="6" type="ORF">SAMN02745245_01475</name>
</gene>
<evidence type="ECO:0000256" key="4">
    <source>
        <dbReference type="ARBA" id="ARBA00022729"/>
    </source>
</evidence>
<evidence type="ECO:0000313" key="7">
    <source>
        <dbReference type="Proteomes" id="UP000184032"/>
    </source>
</evidence>
<sequence length="310" mass="35101">MKKIITILTVLLTLVGCQSSETKNTSTTDKHLDKKVVTVTTSFLNDMVNELAGDIVDREVVIPAGESPHLYVAKPKDLQKIYDGDLVLYQGLGFEGNLTEALEQEGYCVTENFSKDDVKTIDDEGNEIIDPHFWFNIDFYKLATENVSKKLVELVPEQRETIEKNTENYISQLTKLDEENRNLLSQIPEDSKYLITPHDAFNYFSEWYNIPVKAPQGMGSDTEVANKDIQKTVDFIIDHKIKAVFAESTTDPARMEKLQEDCKSRGFEVKVVSGKNQELFSDSLAPKGEIGDTFIGMYKHNVELITENLK</sequence>
<dbReference type="Proteomes" id="UP000184032">
    <property type="component" value="Unassembled WGS sequence"/>
</dbReference>
<dbReference type="GO" id="GO:0030001">
    <property type="term" value="P:metal ion transport"/>
    <property type="evidence" value="ECO:0007669"/>
    <property type="project" value="InterPro"/>
</dbReference>
<dbReference type="Pfam" id="PF01297">
    <property type="entry name" value="ZnuA"/>
    <property type="match status" value="1"/>
</dbReference>
<dbReference type="Gene3D" id="3.40.50.1980">
    <property type="entry name" value="Nitrogenase molybdenum iron protein domain"/>
    <property type="match status" value="2"/>
</dbReference>
<dbReference type="InterPro" id="IPR006129">
    <property type="entry name" value="AdhesinB"/>
</dbReference>
<protein>
    <submittedName>
        <fullName evidence="6">Manganese/zinc/iron transport system substrate-binding protein</fullName>
    </submittedName>
</protein>